<dbReference type="Pfam" id="PF02195">
    <property type="entry name" value="ParB_N"/>
    <property type="match status" value="1"/>
</dbReference>
<comment type="similarity">
    <text evidence="1 4">Belongs to the N(4)/N(6)-methyltransferase family.</text>
</comment>
<evidence type="ECO:0000256" key="3">
    <source>
        <dbReference type="ARBA" id="ARBA00022679"/>
    </source>
</evidence>
<dbReference type="InterPro" id="IPR036086">
    <property type="entry name" value="ParB/Sulfiredoxin_sf"/>
</dbReference>
<dbReference type="InterPro" id="IPR050336">
    <property type="entry name" value="Chromosome_partition/occlusion"/>
</dbReference>
<dbReference type="Gene3D" id="3.40.50.150">
    <property type="entry name" value="Vaccinia Virus protein VP39"/>
    <property type="match status" value="1"/>
</dbReference>
<comment type="caution">
    <text evidence="6">The sequence shown here is derived from an EMBL/GenBank/DDBJ whole genome shotgun (WGS) entry which is preliminary data.</text>
</comment>
<dbReference type="GO" id="GO:0007059">
    <property type="term" value="P:chromosome segregation"/>
    <property type="evidence" value="ECO:0007669"/>
    <property type="project" value="TreeGrafter"/>
</dbReference>
<dbReference type="GO" id="GO:0008170">
    <property type="term" value="F:N-methyltransferase activity"/>
    <property type="evidence" value="ECO:0007669"/>
    <property type="project" value="InterPro"/>
</dbReference>
<feature type="domain" description="ParB-like N-terminal" evidence="5">
    <location>
        <begin position="5"/>
        <end position="94"/>
    </location>
</feature>
<dbReference type="AlphaFoldDB" id="A0A0G1A6A5"/>
<organism evidence="6 7">
    <name type="scientific">Candidatus Magasanikbacteria bacterium GW2011_GWA2_42_32</name>
    <dbReference type="NCBI Taxonomy" id="1619039"/>
    <lineage>
        <taxon>Bacteria</taxon>
        <taxon>Candidatus Magasanikiibacteriota</taxon>
    </lineage>
</organism>
<dbReference type="GO" id="GO:0005694">
    <property type="term" value="C:chromosome"/>
    <property type="evidence" value="ECO:0007669"/>
    <property type="project" value="TreeGrafter"/>
</dbReference>
<dbReference type="InterPro" id="IPR015840">
    <property type="entry name" value="DNA_MeTrfase_ParB"/>
</dbReference>
<dbReference type="Proteomes" id="UP000034837">
    <property type="component" value="Unassembled WGS sequence"/>
</dbReference>
<dbReference type="SMART" id="SM00470">
    <property type="entry name" value="ParB"/>
    <property type="match status" value="1"/>
</dbReference>
<keyword evidence="3 6" id="KW-0808">Transferase</keyword>
<dbReference type="InterPro" id="IPR002052">
    <property type="entry name" value="DNA_methylase_N6_adenine_CS"/>
</dbReference>
<accession>A0A0G1A6A5</accession>
<dbReference type="InterPro" id="IPR029063">
    <property type="entry name" value="SAM-dependent_MTases_sf"/>
</dbReference>
<dbReference type="Pfam" id="PF01555">
    <property type="entry name" value="N6_N4_Mtase"/>
    <property type="match status" value="1"/>
</dbReference>
<dbReference type="GO" id="GO:0045881">
    <property type="term" value="P:positive regulation of sporulation resulting in formation of a cellular spore"/>
    <property type="evidence" value="ECO:0007669"/>
    <property type="project" value="TreeGrafter"/>
</dbReference>
<dbReference type="PIRSF" id="PIRSF036758">
    <property type="entry name" value="Aden_M_ParB"/>
    <property type="match status" value="1"/>
</dbReference>
<dbReference type="PANTHER" id="PTHR33375">
    <property type="entry name" value="CHROMOSOME-PARTITIONING PROTEIN PARB-RELATED"/>
    <property type="match status" value="1"/>
</dbReference>
<dbReference type="GO" id="GO:0003677">
    <property type="term" value="F:DNA binding"/>
    <property type="evidence" value="ECO:0007669"/>
    <property type="project" value="InterPro"/>
</dbReference>
<evidence type="ECO:0000256" key="4">
    <source>
        <dbReference type="RuleBase" id="RU362026"/>
    </source>
</evidence>
<dbReference type="EMBL" id="LCDO01000009">
    <property type="protein sequence ID" value="KKS56555.1"/>
    <property type="molecule type" value="Genomic_DNA"/>
</dbReference>
<dbReference type="PRINTS" id="PR00508">
    <property type="entry name" value="S21N4MTFRASE"/>
</dbReference>
<protein>
    <recommendedName>
        <fullName evidence="4">Methyltransferase</fullName>
        <ecNumber evidence="4">2.1.1.-</ecNumber>
    </recommendedName>
</protein>
<dbReference type="CDD" id="cd16401">
    <property type="entry name" value="ParB_N_like_MT"/>
    <property type="match status" value="1"/>
</dbReference>
<dbReference type="InterPro" id="IPR002941">
    <property type="entry name" value="DNA_methylase_N4/N6"/>
</dbReference>
<dbReference type="PANTHER" id="PTHR33375:SF1">
    <property type="entry name" value="CHROMOSOME-PARTITIONING PROTEIN PARB-RELATED"/>
    <property type="match status" value="1"/>
</dbReference>
<evidence type="ECO:0000256" key="1">
    <source>
        <dbReference type="ARBA" id="ARBA00006594"/>
    </source>
</evidence>
<dbReference type="InterPro" id="IPR001091">
    <property type="entry name" value="RM_Methyltransferase"/>
</dbReference>
<dbReference type="SUPFAM" id="SSF110849">
    <property type="entry name" value="ParB/Sulfiredoxin"/>
    <property type="match status" value="1"/>
</dbReference>
<keyword evidence="2 6" id="KW-0489">Methyltransferase</keyword>
<evidence type="ECO:0000313" key="6">
    <source>
        <dbReference type="EMBL" id="KKS56555.1"/>
    </source>
</evidence>
<dbReference type="GO" id="GO:0032259">
    <property type="term" value="P:methylation"/>
    <property type="evidence" value="ECO:0007669"/>
    <property type="project" value="UniProtKB-KW"/>
</dbReference>
<name>A0A0G1A6A5_9BACT</name>
<evidence type="ECO:0000259" key="5">
    <source>
        <dbReference type="SMART" id="SM00470"/>
    </source>
</evidence>
<evidence type="ECO:0000313" key="7">
    <source>
        <dbReference type="Proteomes" id="UP000034837"/>
    </source>
</evidence>
<dbReference type="SUPFAM" id="SSF53335">
    <property type="entry name" value="S-adenosyl-L-methionine-dependent methyltransferases"/>
    <property type="match status" value="1"/>
</dbReference>
<reference evidence="6 7" key="1">
    <citation type="journal article" date="2015" name="Nature">
        <title>rRNA introns, odd ribosomes, and small enigmatic genomes across a large radiation of phyla.</title>
        <authorList>
            <person name="Brown C.T."/>
            <person name="Hug L.A."/>
            <person name="Thomas B.C."/>
            <person name="Sharon I."/>
            <person name="Castelle C.J."/>
            <person name="Singh A."/>
            <person name="Wilkins M.J."/>
            <person name="Williams K.H."/>
            <person name="Banfield J.F."/>
        </authorList>
    </citation>
    <scope>NUCLEOTIDE SEQUENCE [LARGE SCALE GENOMIC DNA]</scope>
</reference>
<gene>
    <name evidence="6" type="ORF">UV20_C0009G0034</name>
</gene>
<dbReference type="EC" id="2.1.1.-" evidence="4"/>
<proteinExistence type="inferred from homology"/>
<sequence length="418" mass="48255">MAEIINIKINELKPADYNPRQMTEKQARDLTESIKKFGLVDPIIVNSHPGRENVVIGGHQRLKIASNLGFTEVPVVYVDLDENREKELNLRLNRNTGEWDWDLLANFDKNLLLEIGFESQELDKGFGLGEVEEDNFDAQAEHDKIIEPQAKLGDLYQLGEHRLLCGDSTKLEDFEKLMNGQKAHLIFTDPPYNVDYKSASGIAISAGKYGNGNKIFNDNKSNEDCLQFYIDVLKNLYLHSMDDCCIYWWLAFNSNGLINLLAFKESGWKMSQQLTWVKECMVFSRGQDYHRMCEPCFFGWKQDKTHFRNKKICDYKDVFNLDYDSFQELPDIWFEKRDKTAEYVHPTQKPVRLAERALKKSSVAGDIVLESFGGSGSTLMACEQLNRKCYAMELDPKYVDVIIKRWEQFTGDKAIKIS</sequence>
<dbReference type="InterPro" id="IPR003115">
    <property type="entry name" value="ParB_N"/>
</dbReference>
<dbReference type="PROSITE" id="PS00092">
    <property type="entry name" value="N6_MTASE"/>
    <property type="match status" value="1"/>
</dbReference>
<evidence type="ECO:0000256" key="2">
    <source>
        <dbReference type="ARBA" id="ARBA00022603"/>
    </source>
</evidence>
<dbReference type="Gene3D" id="3.90.1530.10">
    <property type="entry name" value="Conserved hypothetical protein from pyrococcus furiosus pfu- 392566-001, ParB domain"/>
    <property type="match status" value="1"/>
</dbReference>